<evidence type="ECO:0000313" key="3">
    <source>
        <dbReference type="Proteomes" id="UP001206595"/>
    </source>
</evidence>
<reference evidence="2" key="1">
    <citation type="submission" date="2021-06" db="EMBL/GenBank/DDBJ databases">
        <authorList>
            <consortium name="DOE Joint Genome Institute"/>
            <person name="Mondo S.J."/>
            <person name="Amses K.R."/>
            <person name="Simmons D.R."/>
            <person name="Longcore J.E."/>
            <person name="Seto K."/>
            <person name="Alves G.H."/>
            <person name="Bonds A.E."/>
            <person name="Quandt C.A."/>
            <person name="Davis W.J."/>
            <person name="Chang Y."/>
            <person name="Letcher P.M."/>
            <person name="Powell M.J."/>
            <person name="Kuo A."/>
            <person name="Labutti K."/>
            <person name="Pangilinan J."/>
            <person name="Andreopoulos W."/>
            <person name="Tritt A."/>
            <person name="Riley R."/>
            <person name="Hundley H."/>
            <person name="Johnson J."/>
            <person name="Lipzen A."/>
            <person name="Barry K."/>
            <person name="Berbee M.L."/>
            <person name="Buchler N.E."/>
            <person name="Grigoriev I.V."/>
            <person name="Spatafora J.W."/>
            <person name="Stajich J.E."/>
            <person name="James T.Y."/>
        </authorList>
    </citation>
    <scope>NUCLEOTIDE SEQUENCE</scope>
    <source>
        <strain evidence="2">AG</strain>
    </source>
</reference>
<accession>A0AAD5E8X4</accession>
<organism evidence="2 3">
    <name type="scientific">Umbelopsis ramanniana AG</name>
    <dbReference type="NCBI Taxonomy" id="1314678"/>
    <lineage>
        <taxon>Eukaryota</taxon>
        <taxon>Fungi</taxon>
        <taxon>Fungi incertae sedis</taxon>
        <taxon>Mucoromycota</taxon>
        <taxon>Mucoromycotina</taxon>
        <taxon>Umbelopsidomycetes</taxon>
        <taxon>Umbelopsidales</taxon>
        <taxon>Umbelopsidaceae</taxon>
        <taxon>Umbelopsis</taxon>
    </lineage>
</organism>
<evidence type="ECO:0000256" key="1">
    <source>
        <dbReference type="SAM" id="Phobius"/>
    </source>
</evidence>
<reference evidence="2" key="2">
    <citation type="journal article" date="2022" name="Proc. Natl. Acad. Sci. U.S.A.">
        <title>Diploid-dominant life cycles characterize the early evolution of Fungi.</title>
        <authorList>
            <person name="Amses K.R."/>
            <person name="Simmons D.R."/>
            <person name="Longcore J.E."/>
            <person name="Mondo S.J."/>
            <person name="Seto K."/>
            <person name="Jeronimo G.H."/>
            <person name="Bonds A.E."/>
            <person name="Quandt C.A."/>
            <person name="Davis W.J."/>
            <person name="Chang Y."/>
            <person name="Federici B.A."/>
            <person name="Kuo A."/>
            <person name="LaButti K."/>
            <person name="Pangilinan J."/>
            <person name="Andreopoulos W."/>
            <person name="Tritt A."/>
            <person name="Riley R."/>
            <person name="Hundley H."/>
            <person name="Johnson J."/>
            <person name="Lipzen A."/>
            <person name="Barry K."/>
            <person name="Lang B.F."/>
            <person name="Cuomo C.A."/>
            <person name="Buchler N.E."/>
            <person name="Grigoriev I.V."/>
            <person name="Spatafora J.W."/>
            <person name="Stajich J.E."/>
            <person name="James T.Y."/>
        </authorList>
    </citation>
    <scope>NUCLEOTIDE SEQUENCE</scope>
    <source>
        <strain evidence="2">AG</strain>
    </source>
</reference>
<protein>
    <submittedName>
        <fullName evidence="2">Uncharacterized protein</fullName>
    </submittedName>
</protein>
<dbReference type="Proteomes" id="UP001206595">
    <property type="component" value="Unassembled WGS sequence"/>
</dbReference>
<evidence type="ECO:0000313" key="2">
    <source>
        <dbReference type="EMBL" id="KAI8579486.1"/>
    </source>
</evidence>
<name>A0AAD5E8X4_UMBRA</name>
<dbReference type="EMBL" id="MU620920">
    <property type="protein sequence ID" value="KAI8579486.1"/>
    <property type="molecule type" value="Genomic_DNA"/>
</dbReference>
<feature type="transmembrane region" description="Helical" evidence="1">
    <location>
        <begin position="40"/>
        <end position="58"/>
    </location>
</feature>
<dbReference type="RefSeq" id="XP_051444490.1">
    <property type="nucleotide sequence ID" value="XM_051589232.1"/>
</dbReference>
<keyword evidence="1" id="KW-0812">Transmembrane</keyword>
<gene>
    <name evidence="2" type="ORF">K450DRAFT_242341</name>
</gene>
<sequence>MFFNFVTVFSLTLPFGRTFSLVSSSLLVPCYFHCPHSARFFVSFRNAFILFYFIKLFTSVKKKQRLSIAKEITQLKNFLGDGMGVKCKGIAHV</sequence>
<dbReference type="GeneID" id="75914577"/>
<keyword evidence="1" id="KW-1133">Transmembrane helix</keyword>
<comment type="caution">
    <text evidence="2">The sequence shown here is derived from an EMBL/GenBank/DDBJ whole genome shotgun (WGS) entry which is preliminary data.</text>
</comment>
<dbReference type="AlphaFoldDB" id="A0AAD5E8X4"/>
<proteinExistence type="predicted"/>
<keyword evidence="1" id="KW-0472">Membrane</keyword>
<keyword evidence="3" id="KW-1185">Reference proteome</keyword>